<sequence length="151" mass="17531">AFGFVTYVTVEVVDAAVNAKLNKLDGELWNQRGESQRPWCSLHCERFLLMALNTEEHHLKGYEQYGKLKKLQWSKWLWWQPWQWQLCMERRMANMDLVMMKAALKVADAIVFLAIKTIFKSGPMKGDNFGGKNSSSYGDGGEYFEKLETKL</sequence>
<keyword evidence="1" id="KW-0687">Ribonucleoprotein</keyword>
<accession>A0A8J6BSX1</accession>
<protein>
    <submittedName>
        <fullName evidence="1">Heterogeneous nuclear ribonucleoprotein A1</fullName>
    </submittedName>
</protein>
<dbReference type="AlphaFoldDB" id="A0A8J6BSX1"/>
<dbReference type="Proteomes" id="UP000700334">
    <property type="component" value="Unassembled WGS sequence"/>
</dbReference>
<proteinExistence type="predicted"/>
<reference evidence="1" key="1">
    <citation type="journal article" date="2021" name="Evol. Appl.">
        <title>The genome of the Pyrenean desman and the effects of bottlenecks and inbreeding on the genomic landscape of an endangered species.</title>
        <authorList>
            <person name="Escoda L."/>
            <person name="Castresana J."/>
        </authorList>
    </citation>
    <scope>NUCLEOTIDE SEQUENCE</scope>
    <source>
        <strain evidence="1">IBE-C5619</strain>
    </source>
</reference>
<evidence type="ECO:0000313" key="1">
    <source>
        <dbReference type="EMBL" id="KAG8524884.1"/>
    </source>
</evidence>
<comment type="caution">
    <text evidence="1">The sequence shown here is derived from an EMBL/GenBank/DDBJ whole genome shotgun (WGS) entry which is preliminary data.</text>
</comment>
<feature type="non-terminal residue" evidence="1">
    <location>
        <position position="1"/>
    </location>
</feature>
<organism evidence="1 2">
    <name type="scientific">Galemys pyrenaicus</name>
    <name type="common">Iberian desman</name>
    <name type="synonym">Pyrenean desman</name>
    <dbReference type="NCBI Taxonomy" id="202257"/>
    <lineage>
        <taxon>Eukaryota</taxon>
        <taxon>Metazoa</taxon>
        <taxon>Chordata</taxon>
        <taxon>Craniata</taxon>
        <taxon>Vertebrata</taxon>
        <taxon>Euteleostomi</taxon>
        <taxon>Mammalia</taxon>
        <taxon>Eutheria</taxon>
        <taxon>Laurasiatheria</taxon>
        <taxon>Eulipotyphla</taxon>
        <taxon>Talpidae</taxon>
        <taxon>Galemys</taxon>
    </lineage>
</organism>
<evidence type="ECO:0000313" key="2">
    <source>
        <dbReference type="Proteomes" id="UP000700334"/>
    </source>
</evidence>
<dbReference type="EMBL" id="JAGFMF010011307">
    <property type="protein sequence ID" value="KAG8524884.1"/>
    <property type="molecule type" value="Genomic_DNA"/>
</dbReference>
<gene>
    <name evidence="1" type="ORF">J0S82_011775</name>
</gene>
<keyword evidence="2" id="KW-1185">Reference proteome</keyword>
<dbReference type="GO" id="GO:1990904">
    <property type="term" value="C:ribonucleoprotein complex"/>
    <property type="evidence" value="ECO:0007669"/>
    <property type="project" value="UniProtKB-KW"/>
</dbReference>
<name>A0A8J6BSX1_GALPY</name>